<evidence type="ECO:0000256" key="10">
    <source>
        <dbReference type="ARBA" id="ARBA00022839"/>
    </source>
</evidence>
<feature type="domain" description="DNA-directed DNA polymerase family A palm" evidence="19">
    <location>
        <begin position="656"/>
        <end position="863"/>
    </location>
</feature>
<dbReference type="PANTHER" id="PTHR10133:SF27">
    <property type="entry name" value="DNA POLYMERASE NU"/>
    <property type="match status" value="1"/>
</dbReference>
<dbReference type="KEGG" id="buy:D8S85_13165"/>
<evidence type="ECO:0000256" key="11">
    <source>
        <dbReference type="ARBA" id="ARBA00022932"/>
    </source>
</evidence>
<dbReference type="SMART" id="SM00474">
    <property type="entry name" value="35EXOc"/>
    <property type="match status" value="1"/>
</dbReference>
<evidence type="ECO:0000256" key="4">
    <source>
        <dbReference type="ARBA" id="ARBA00022679"/>
    </source>
</evidence>
<accession>A0A3Q9IPT7</accession>
<dbReference type="EMBL" id="CP032819">
    <property type="protein sequence ID" value="AZS30405.1"/>
    <property type="molecule type" value="Genomic_DNA"/>
</dbReference>
<dbReference type="InterPro" id="IPR036279">
    <property type="entry name" value="5-3_exonuclease_C_sf"/>
</dbReference>
<dbReference type="Pfam" id="PF01612">
    <property type="entry name" value="DNA_pol_A_exo1"/>
    <property type="match status" value="1"/>
</dbReference>
<dbReference type="InterPro" id="IPR002421">
    <property type="entry name" value="5-3_exonuclease"/>
</dbReference>
<evidence type="ECO:0000259" key="19">
    <source>
        <dbReference type="SMART" id="SM00482"/>
    </source>
</evidence>
<evidence type="ECO:0000256" key="16">
    <source>
        <dbReference type="RuleBase" id="RU004460"/>
    </source>
</evidence>
<keyword evidence="13 16" id="KW-0234">DNA repair</keyword>
<dbReference type="GO" id="GO:0003887">
    <property type="term" value="F:DNA-directed DNA polymerase activity"/>
    <property type="evidence" value="ECO:0007669"/>
    <property type="project" value="UniProtKB-UniRule"/>
</dbReference>
<dbReference type="InterPro" id="IPR043502">
    <property type="entry name" value="DNA/RNA_pol_sf"/>
</dbReference>
<evidence type="ECO:0000259" key="17">
    <source>
        <dbReference type="SMART" id="SM00474"/>
    </source>
</evidence>
<dbReference type="CDD" id="cd09859">
    <property type="entry name" value="PIN_53EXO"/>
    <property type="match status" value="1"/>
</dbReference>
<keyword evidence="8 16" id="KW-0227">DNA damage</keyword>
<dbReference type="InterPro" id="IPR018320">
    <property type="entry name" value="DNA_polymerase_1"/>
</dbReference>
<gene>
    <name evidence="16 20" type="primary">polA</name>
    <name evidence="20" type="ORF">D8S85_13165</name>
</gene>
<keyword evidence="12 16" id="KW-0238">DNA-binding</keyword>
<dbReference type="InterPro" id="IPR001098">
    <property type="entry name" value="DNA-dir_DNA_pol_A_palm_dom"/>
</dbReference>
<evidence type="ECO:0000313" key="21">
    <source>
        <dbReference type="Proteomes" id="UP000270673"/>
    </source>
</evidence>
<dbReference type="PROSITE" id="PS00447">
    <property type="entry name" value="DNA_POLYMERASE_A"/>
    <property type="match status" value="1"/>
</dbReference>
<keyword evidence="9 16" id="KW-0378">Hydrolase</keyword>
<evidence type="ECO:0000256" key="9">
    <source>
        <dbReference type="ARBA" id="ARBA00022801"/>
    </source>
</evidence>
<evidence type="ECO:0000256" key="8">
    <source>
        <dbReference type="ARBA" id="ARBA00022763"/>
    </source>
</evidence>
<dbReference type="InterPro" id="IPR019760">
    <property type="entry name" value="DNA-dir_DNA_pol_A_CS"/>
</dbReference>
<dbReference type="NCBIfam" id="NF004397">
    <property type="entry name" value="PRK05755.1"/>
    <property type="match status" value="1"/>
</dbReference>
<dbReference type="GO" id="GO:0008408">
    <property type="term" value="F:3'-5' exonuclease activity"/>
    <property type="evidence" value="ECO:0007669"/>
    <property type="project" value="UniProtKB-UniRule"/>
</dbReference>
<comment type="catalytic activity">
    <reaction evidence="14 16">
        <text>DNA(n) + a 2'-deoxyribonucleoside 5'-triphosphate = DNA(n+1) + diphosphate</text>
        <dbReference type="Rhea" id="RHEA:22508"/>
        <dbReference type="Rhea" id="RHEA-COMP:17339"/>
        <dbReference type="Rhea" id="RHEA-COMP:17340"/>
        <dbReference type="ChEBI" id="CHEBI:33019"/>
        <dbReference type="ChEBI" id="CHEBI:61560"/>
        <dbReference type="ChEBI" id="CHEBI:173112"/>
        <dbReference type="EC" id="2.7.7.7"/>
    </reaction>
</comment>
<dbReference type="EC" id="2.7.7.7" evidence="2 15"/>
<sequence>MTNEEKKLYLLDAYALIYRSYYAFINNPRITTTGINTSATFGFFNFLLELLELEKPTHLAVVFDPEGPTFRHEMYPPYKAQRPPMPEDLKKSVPYIKRIIEGLGIKSIVVSGFEADDVIGTLAKRGEKEGFQVYMITPDKDYAQLVSERVFMYKPGRAGNKSEVWGIPEVLDHFGIERVEQVIDILGLMGDTADNVPGCDGVGPKSAATLIYKYGSIEGVYQHIDELKGKQKERLLCCRDTVFLSKELVTINTEVPTEVKAEDLVLGEIQDAVLKPIFDELELFSLAKRVFTIEHEENLVETIHSEEVDYREITTVAERDELLQQLKKAPEYVLNVIFGDGTIYNSYPDYLCFSTAVNTACYLRLPSAKDKAEEVIRLFKPILEDKDKTLISNDVKDDIIWLRRAGVEILNKIFDVKIAHYVLQPDSSHELERIALEMLNYRLIKGDNTENPQLSLFPDEDSKKDKDFAERTDILFRLKGKLEEALQEVGLYKLYEEIEMPLVSVLADMEYEGVAIDKAALDELSEDLKIRIAETEKIIFEMAGKEFNISSPKQLGEILFDQMNIDPGNKKTKTGQYSTSEQVLSKLEDAHPIVGHILNYRGLKKLLTTYAEALPTYIDPATGKIHTHFNQAEAATGRLSSLNPNLQNIPIRTAEGRNIRKAFITGDPDYGFFSADYSQVELRLMAHLSGTPELINAFLRGEDVHAATASKIYHVPLEEVTPEMRRRAKTANFGIIYGISAWGLAERLKISRKEGKELIDGYFALYPGVKRYMEESVEKARKKGYVETIMGRRRYLRDINSRNAVVRGVAERNAVNAPIQGSAADIIKKAMICIHQKLKERGLRSKMILQVHDELNFKCHHEEVEELKNLVVDCMEHVVSLSVPLTVGTGYGKSWYEAH</sequence>
<dbReference type="FunFam" id="1.20.1060.10:FF:000001">
    <property type="entry name" value="DNA polymerase I"/>
    <property type="match status" value="1"/>
</dbReference>
<dbReference type="SMART" id="SM00482">
    <property type="entry name" value="POLAc"/>
    <property type="match status" value="1"/>
</dbReference>
<dbReference type="FunFam" id="1.10.150.20:FF:000002">
    <property type="entry name" value="DNA polymerase I"/>
    <property type="match status" value="1"/>
</dbReference>
<dbReference type="SMART" id="SM00475">
    <property type="entry name" value="53EXOc"/>
    <property type="match status" value="1"/>
</dbReference>
<dbReference type="InterPro" id="IPR036397">
    <property type="entry name" value="RNaseH_sf"/>
</dbReference>
<dbReference type="Gene3D" id="3.30.70.370">
    <property type="match status" value="1"/>
</dbReference>
<dbReference type="Pfam" id="PF02739">
    <property type="entry name" value="5_3_exonuc_N"/>
    <property type="match status" value="1"/>
</dbReference>
<comment type="function">
    <text evidence="16">In addition to polymerase activity, this DNA polymerase exhibits 3'-5' and 5'-3' exonuclease activity.</text>
</comment>
<dbReference type="SUPFAM" id="SSF56672">
    <property type="entry name" value="DNA/RNA polymerases"/>
    <property type="match status" value="1"/>
</dbReference>
<evidence type="ECO:0000256" key="5">
    <source>
        <dbReference type="ARBA" id="ARBA00022695"/>
    </source>
</evidence>
<dbReference type="CDD" id="cd06140">
    <property type="entry name" value="DNA_polA_I_Bacillus_like_exo"/>
    <property type="match status" value="1"/>
</dbReference>
<dbReference type="InterPro" id="IPR002298">
    <property type="entry name" value="DNA_polymerase_A"/>
</dbReference>
<dbReference type="SUPFAM" id="SSF47807">
    <property type="entry name" value="5' to 3' exonuclease, C-terminal subdomain"/>
    <property type="match status" value="1"/>
</dbReference>
<dbReference type="RefSeq" id="WP_106481057.1">
    <property type="nucleotide sequence ID" value="NZ_CP032819.1"/>
</dbReference>
<evidence type="ECO:0000256" key="6">
    <source>
        <dbReference type="ARBA" id="ARBA00022705"/>
    </source>
</evidence>
<dbReference type="Pfam" id="PF01367">
    <property type="entry name" value="5_3_exonuc"/>
    <property type="match status" value="1"/>
</dbReference>
<evidence type="ECO:0000256" key="7">
    <source>
        <dbReference type="ARBA" id="ARBA00022722"/>
    </source>
</evidence>
<dbReference type="SUPFAM" id="SSF53098">
    <property type="entry name" value="Ribonuclease H-like"/>
    <property type="match status" value="1"/>
</dbReference>
<feature type="domain" description="3'-5' exonuclease" evidence="17">
    <location>
        <begin position="310"/>
        <end position="487"/>
    </location>
</feature>
<keyword evidence="6 16" id="KW-0235">DNA replication</keyword>
<evidence type="ECO:0000256" key="13">
    <source>
        <dbReference type="ARBA" id="ARBA00023204"/>
    </source>
</evidence>
<name>A0A3Q9IPT7_9BACT</name>
<dbReference type="Gene3D" id="1.10.150.20">
    <property type="entry name" value="5' to 3' exonuclease, C-terminal subdomain"/>
    <property type="match status" value="2"/>
</dbReference>
<keyword evidence="10 16" id="KW-0269">Exonuclease</keyword>
<evidence type="ECO:0000256" key="3">
    <source>
        <dbReference type="ARBA" id="ARBA00020311"/>
    </source>
</evidence>
<dbReference type="InterPro" id="IPR029060">
    <property type="entry name" value="PIN-like_dom_sf"/>
</dbReference>
<dbReference type="InterPro" id="IPR002562">
    <property type="entry name" value="3'-5'_exonuclease_dom"/>
</dbReference>
<feature type="domain" description="5'-3' exonuclease" evidence="18">
    <location>
        <begin position="6"/>
        <end position="267"/>
    </location>
</feature>
<keyword evidence="11 16" id="KW-0239">DNA-directed DNA polymerase</keyword>
<dbReference type="GO" id="GO:0006302">
    <property type="term" value="P:double-strand break repair"/>
    <property type="evidence" value="ECO:0007669"/>
    <property type="project" value="TreeGrafter"/>
</dbReference>
<dbReference type="InterPro" id="IPR020046">
    <property type="entry name" value="5-3_exonucl_a-hlix_arch_N"/>
</dbReference>
<dbReference type="Gene3D" id="3.30.420.10">
    <property type="entry name" value="Ribonuclease H-like superfamily/Ribonuclease H"/>
    <property type="match status" value="1"/>
</dbReference>
<dbReference type="NCBIfam" id="TIGR00593">
    <property type="entry name" value="pola"/>
    <property type="match status" value="1"/>
</dbReference>
<keyword evidence="7" id="KW-0540">Nuclease</keyword>
<dbReference type="InterPro" id="IPR020045">
    <property type="entry name" value="DNA_polI_H3TH"/>
</dbReference>
<evidence type="ECO:0000256" key="1">
    <source>
        <dbReference type="ARBA" id="ARBA00007705"/>
    </source>
</evidence>
<evidence type="ECO:0000256" key="12">
    <source>
        <dbReference type="ARBA" id="ARBA00023125"/>
    </source>
</evidence>
<dbReference type="CDD" id="cd08637">
    <property type="entry name" value="DNA_pol_A_pol_I_C"/>
    <property type="match status" value="1"/>
</dbReference>
<keyword evidence="5 16" id="KW-0548">Nucleotidyltransferase</keyword>
<keyword evidence="4 16" id="KW-0808">Transferase</keyword>
<evidence type="ECO:0000256" key="15">
    <source>
        <dbReference type="NCBIfam" id="TIGR00593"/>
    </source>
</evidence>
<dbReference type="Pfam" id="PF00476">
    <property type="entry name" value="DNA_pol_A"/>
    <property type="match status" value="1"/>
</dbReference>
<evidence type="ECO:0000256" key="2">
    <source>
        <dbReference type="ARBA" id="ARBA00012417"/>
    </source>
</evidence>
<evidence type="ECO:0000256" key="14">
    <source>
        <dbReference type="ARBA" id="ARBA00049244"/>
    </source>
</evidence>
<dbReference type="PANTHER" id="PTHR10133">
    <property type="entry name" value="DNA POLYMERASE I"/>
    <property type="match status" value="1"/>
</dbReference>
<dbReference type="InterPro" id="IPR012337">
    <property type="entry name" value="RNaseH-like_sf"/>
</dbReference>
<dbReference type="GO" id="GO:0006261">
    <property type="term" value="P:DNA-templated DNA replication"/>
    <property type="evidence" value="ECO:0007669"/>
    <property type="project" value="UniProtKB-UniRule"/>
</dbReference>
<evidence type="ECO:0000313" key="20">
    <source>
        <dbReference type="EMBL" id="AZS30405.1"/>
    </source>
</evidence>
<protein>
    <recommendedName>
        <fullName evidence="3 15">DNA polymerase I</fullName>
        <ecNumber evidence="2 15">2.7.7.7</ecNumber>
    </recommendedName>
</protein>
<comment type="similarity">
    <text evidence="1 16">Belongs to the DNA polymerase type-A family.</text>
</comment>
<dbReference type="Gene3D" id="1.20.1060.10">
    <property type="entry name" value="Taq DNA Polymerase, Chain T, domain 4"/>
    <property type="match status" value="1"/>
</dbReference>
<dbReference type="OrthoDB" id="9806424at2"/>
<dbReference type="CDD" id="cd09898">
    <property type="entry name" value="H3TH_53EXO"/>
    <property type="match status" value="1"/>
</dbReference>
<dbReference type="InterPro" id="IPR008918">
    <property type="entry name" value="HhH2"/>
</dbReference>
<dbReference type="SUPFAM" id="SSF88723">
    <property type="entry name" value="PIN domain-like"/>
    <property type="match status" value="1"/>
</dbReference>
<dbReference type="Gene3D" id="3.40.50.1010">
    <property type="entry name" value="5'-nuclease"/>
    <property type="match status" value="1"/>
</dbReference>
<reference evidence="20 21" key="1">
    <citation type="submission" date="2018-10" db="EMBL/GenBank/DDBJ databases">
        <title>Butyricimonas faecalis sp. nov., isolated from human faeces and emended description of the genus Butyricimonas.</title>
        <authorList>
            <person name="Le Roy T."/>
            <person name="Van der Smissen P."/>
            <person name="Paquot A."/>
            <person name="Delzenne N."/>
            <person name="Muccioli G."/>
            <person name="Collet J.-F."/>
            <person name="Cani P.D."/>
        </authorList>
    </citation>
    <scope>NUCLEOTIDE SEQUENCE [LARGE SCALE GENOMIC DNA]</scope>
    <source>
        <strain evidence="20 21">H184</strain>
    </source>
</reference>
<organism evidence="20 21">
    <name type="scientific">Butyricimonas faecalis</name>
    <dbReference type="NCBI Taxonomy" id="2093856"/>
    <lineage>
        <taxon>Bacteria</taxon>
        <taxon>Pseudomonadati</taxon>
        <taxon>Bacteroidota</taxon>
        <taxon>Bacteroidia</taxon>
        <taxon>Bacteroidales</taxon>
        <taxon>Odoribacteraceae</taxon>
        <taxon>Butyricimonas</taxon>
    </lineage>
</organism>
<dbReference type="SMART" id="SM00279">
    <property type="entry name" value="HhH2"/>
    <property type="match status" value="1"/>
</dbReference>
<dbReference type="GO" id="GO:0003677">
    <property type="term" value="F:DNA binding"/>
    <property type="evidence" value="ECO:0007669"/>
    <property type="project" value="UniProtKB-UniRule"/>
</dbReference>
<keyword evidence="21" id="KW-1185">Reference proteome</keyword>
<dbReference type="AlphaFoldDB" id="A0A3Q9IPT7"/>
<dbReference type="GO" id="GO:0008409">
    <property type="term" value="F:5'-3' exonuclease activity"/>
    <property type="evidence" value="ECO:0007669"/>
    <property type="project" value="UniProtKB-UniRule"/>
</dbReference>
<dbReference type="PRINTS" id="PR00868">
    <property type="entry name" value="DNAPOLI"/>
</dbReference>
<evidence type="ECO:0000259" key="18">
    <source>
        <dbReference type="SMART" id="SM00475"/>
    </source>
</evidence>
<proteinExistence type="inferred from homology"/>
<dbReference type="FunFam" id="1.10.150.20:FF:000003">
    <property type="entry name" value="DNA polymerase I"/>
    <property type="match status" value="1"/>
</dbReference>
<dbReference type="Proteomes" id="UP000270673">
    <property type="component" value="Chromosome"/>
</dbReference>